<name>A0A9D3WEK9_9ROSI</name>
<comment type="caution">
    <text evidence="2">The sequence shown here is derived from an EMBL/GenBank/DDBJ whole genome shotgun (WGS) entry which is preliminary data.</text>
</comment>
<dbReference type="InterPro" id="IPR052929">
    <property type="entry name" value="RNase_H-like_EbsB-rel"/>
</dbReference>
<dbReference type="OrthoDB" id="955670at2759"/>
<dbReference type="PANTHER" id="PTHR47074">
    <property type="entry name" value="BNAC02G40300D PROTEIN"/>
    <property type="match status" value="1"/>
</dbReference>
<organism evidence="2 3">
    <name type="scientific">Gossypium stocksii</name>
    <dbReference type="NCBI Taxonomy" id="47602"/>
    <lineage>
        <taxon>Eukaryota</taxon>
        <taxon>Viridiplantae</taxon>
        <taxon>Streptophyta</taxon>
        <taxon>Embryophyta</taxon>
        <taxon>Tracheophyta</taxon>
        <taxon>Spermatophyta</taxon>
        <taxon>Magnoliopsida</taxon>
        <taxon>eudicotyledons</taxon>
        <taxon>Gunneridae</taxon>
        <taxon>Pentapetalae</taxon>
        <taxon>rosids</taxon>
        <taxon>malvids</taxon>
        <taxon>Malvales</taxon>
        <taxon>Malvaceae</taxon>
        <taxon>Malvoideae</taxon>
        <taxon>Gossypium</taxon>
    </lineage>
</organism>
<dbReference type="InterPro" id="IPR036397">
    <property type="entry name" value="RNaseH_sf"/>
</dbReference>
<sequence length="114" mass="12662">MENRRFPYVSSPPPHGVIKINVYAAIDQRSKIASLAAVARGSDGLFITGANAFIFARSPLVPEALAIRLGSMLAKTQQWRNIILESDSQTAINCFKGKYQPLWEFVAIRDDICH</sequence>
<dbReference type="Pfam" id="PF13456">
    <property type="entry name" value="RVT_3"/>
    <property type="match status" value="1"/>
</dbReference>
<dbReference type="SUPFAM" id="SSF53098">
    <property type="entry name" value="Ribonuclease H-like"/>
    <property type="match status" value="1"/>
</dbReference>
<dbReference type="GO" id="GO:0003676">
    <property type="term" value="F:nucleic acid binding"/>
    <property type="evidence" value="ECO:0007669"/>
    <property type="project" value="InterPro"/>
</dbReference>
<evidence type="ECO:0000313" key="3">
    <source>
        <dbReference type="Proteomes" id="UP000828251"/>
    </source>
</evidence>
<dbReference type="PANTHER" id="PTHR47074:SF61">
    <property type="entry name" value="RNASE H TYPE-1 DOMAIN-CONTAINING PROTEIN"/>
    <property type="match status" value="1"/>
</dbReference>
<dbReference type="Proteomes" id="UP000828251">
    <property type="component" value="Unassembled WGS sequence"/>
</dbReference>
<dbReference type="GO" id="GO:0004523">
    <property type="term" value="F:RNA-DNA hybrid ribonuclease activity"/>
    <property type="evidence" value="ECO:0007669"/>
    <property type="project" value="InterPro"/>
</dbReference>
<accession>A0A9D3WEK9</accession>
<dbReference type="CDD" id="cd06222">
    <property type="entry name" value="RNase_H_like"/>
    <property type="match status" value="1"/>
</dbReference>
<dbReference type="AlphaFoldDB" id="A0A9D3WEK9"/>
<dbReference type="Gene3D" id="3.30.420.10">
    <property type="entry name" value="Ribonuclease H-like superfamily/Ribonuclease H"/>
    <property type="match status" value="1"/>
</dbReference>
<reference evidence="2 3" key="1">
    <citation type="journal article" date="2021" name="Plant Biotechnol. J.">
        <title>Multi-omics assisted identification of the key and species-specific regulatory components of drought-tolerant mechanisms in Gossypium stocksii.</title>
        <authorList>
            <person name="Yu D."/>
            <person name="Ke L."/>
            <person name="Zhang D."/>
            <person name="Wu Y."/>
            <person name="Sun Y."/>
            <person name="Mei J."/>
            <person name="Sun J."/>
            <person name="Sun Y."/>
        </authorList>
    </citation>
    <scope>NUCLEOTIDE SEQUENCE [LARGE SCALE GENOMIC DNA]</scope>
    <source>
        <strain evidence="3">cv. E1</strain>
        <tissue evidence="2">Leaf</tissue>
    </source>
</reference>
<protein>
    <recommendedName>
        <fullName evidence="1">RNase H type-1 domain-containing protein</fullName>
    </recommendedName>
</protein>
<dbReference type="EMBL" id="JAIQCV010000002">
    <property type="protein sequence ID" value="KAH1121515.1"/>
    <property type="molecule type" value="Genomic_DNA"/>
</dbReference>
<evidence type="ECO:0000259" key="1">
    <source>
        <dbReference type="Pfam" id="PF13456"/>
    </source>
</evidence>
<gene>
    <name evidence="2" type="ORF">J1N35_004675</name>
</gene>
<proteinExistence type="predicted"/>
<feature type="domain" description="RNase H type-1" evidence="1">
    <location>
        <begin position="22"/>
        <end position="99"/>
    </location>
</feature>
<evidence type="ECO:0000313" key="2">
    <source>
        <dbReference type="EMBL" id="KAH1121515.1"/>
    </source>
</evidence>
<keyword evidence="3" id="KW-1185">Reference proteome</keyword>
<dbReference type="InterPro" id="IPR012337">
    <property type="entry name" value="RNaseH-like_sf"/>
</dbReference>
<dbReference type="InterPro" id="IPR002156">
    <property type="entry name" value="RNaseH_domain"/>
</dbReference>
<dbReference type="InterPro" id="IPR044730">
    <property type="entry name" value="RNase_H-like_dom_plant"/>
</dbReference>